<keyword evidence="4" id="KW-1185">Reference proteome</keyword>
<accession>A0ABW0NCC4</accession>
<keyword evidence="2" id="KW-0732">Signal</keyword>
<gene>
    <name evidence="3" type="ORF">ACFPOE_08765</name>
</gene>
<dbReference type="InterPro" id="IPR042100">
    <property type="entry name" value="Bug_dom1"/>
</dbReference>
<evidence type="ECO:0000256" key="1">
    <source>
        <dbReference type="ARBA" id="ARBA00006987"/>
    </source>
</evidence>
<feature type="signal peptide" evidence="2">
    <location>
        <begin position="1"/>
        <end position="20"/>
    </location>
</feature>
<organism evidence="3 4">
    <name type="scientific">Caenimonas terrae</name>
    <dbReference type="NCBI Taxonomy" id="696074"/>
    <lineage>
        <taxon>Bacteria</taxon>
        <taxon>Pseudomonadati</taxon>
        <taxon>Pseudomonadota</taxon>
        <taxon>Betaproteobacteria</taxon>
        <taxon>Burkholderiales</taxon>
        <taxon>Comamonadaceae</taxon>
        <taxon>Caenimonas</taxon>
    </lineage>
</organism>
<dbReference type="EMBL" id="JBHSMF010000006">
    <property type="protein sequence ID" value="MFC5497622.1"/>
    <property type="molecule type" value="Genomic_DNA"/>
</dbReference>
<dbReference type="Gene3D" id="3.40.190.150">
    <property type="entry name" value="Bordetella uptake gene, domain 1"/>
    <property type="match status" value="1"/>
</dbReference>
<comment type="similarity">
    <text evidence="1">Belongs to the UPF0065 (bug) family.</text>
</comment>
<evidence type="ECO:0000313" key="4">
    <source>
        <dbReference type="Proteomes" id="UP001596037"/>
    </source>
</evidence>
<dbReference type="CDD" id="cd07012">
    <property type="entry name" value="PBP2_Bug_TTT"/>
    <property type="match status" value="1"/>
</dbReference>
<dbReference type="Pfam" id="PF03401">
    <property type="entry name" value="TctC"/>
    <property type="match status" value="1"/>
</dbReference>
<dbReference type="RefSeq" id="WP_376849704.1">
    <property type="nucleotide sequence ID" value="NZ_JBHSMF010000006.1"/>
</dbReference>
<proteinExistence type="inferred from homology"/>
<dbReference type="PIRSF" id="PIRSF017082">
    <property type="entry name" value="YflP"/>
    <property type="match status" value="1"/>
</dbReference>
<evidence type="ECO:0000256" key="2">
    <source>
        <dbReference type="SAM" id="SignalP"/>
    </source>
</evidence>
<name>A0ABW0NCC4_9BURK</name>
<dbReference type="Proteomes" id="UP001596037">
    <property type="component" value="Unassembled WGS sequence"/>
</dbReference>
<protein>
    <submittedName>
        <fullName evidence="3">Bug family tripartite tricarboxylate transporter substrate binding protein</fullName>
    </submittedName>
</protein>
<dbReference type="InterPro" id="IPR005064">
    <property type="entry name" value="BUG"/>
</dbReference>
<dbReference type="SUPFAM" id="SSF53850">
    <property type="entry name" value="Periplasmic binding protein-like II"/>
    <property type="match status" value="1"/>
</dbReference>
<dbReference type="PANTHER" id="PTHR42928:SF5">
    <property type="entry name" value="BLR1237 PROTEIN"/>
    <property type="match status" value="1"/>
</dbReference>
<evidence type="ECO:0000313" key="3">
    <source>
        <dbReference type="EMBL" id="MFC5497622.1"/>
    </source>
</evidence>
<sequence length="320" mass="33894">MQRRQILALSAATLATAALAQPAPAPFPSKPLRLVVGFPAGGAADVLTRVMATALAKQLGQQVIVDNRPGADGIIAANEVLHAPADGHTLLMGTNTTMVAVPSLRPNPPFDPFRDFTPLSSAGNFSVFLLVPATLPVNSVKELLELLDANPGKYNSASSNSAAELAMIQLVGKRKVVNARYKGDVPALTDLVGGRIHMIFTTGTTAPAFVKDGRAKALMVLQSERSQLLPNVPTGKELGLGNLTILPWAGFFGPSGLPPAVRDRLSTALQAALETPEVKLQLAQQGFDGYGMSSPQFAAFFRKQYDGFNQVVKENNVKFE</sequence>
<dbReference type="Gene3D" id="3.40.190.10">
    <property type="entry name" value="Periplasmic binding protein-like II"/>
    <property type="match status" value="1"/>
</dbReference>
<reference evidence="4" key="1">
    <citation type="journal article" date="2019" name="Int. J. Syst. Evol. Microbiol.">
        <title>The Global Catalogue of Microorganisms (GCM) 10K type strain sequencing project: providing services to taxonomists for standard genome sequencing and annotation.</title>
        <authorList>
            <consortium name="The Broad Institute Genomics Platform"/>
            <consortium name="The Broad Institute Genome Sequencing Center for Infectious Disease"/>
            <person name="Wu L."/>
            <person name="Ma J."/>
        </authorList>
    </citation>
    <scope>NUCLEOTIDE SEQUENCE [LARGE SCALE GENOMIC DNA]</scope>
    <source>
        <strain evidence="4">CCUG 57401</strain>
    </source>
</reference>
<feature type="chain" id="PRO_5046517687" evidence="2">
    <location>
        <begin position="21"/>
        <end position="320"/>
    </location>
</feature>
<dbReference type="PANTHER" id="PTHR42928">
    <property type="entry name" value="TRICARBOXYLATE-BINDING PROTEIN"/>
    <property type="match status" value="1"/>
</dbReference>
<comment type="caution">
    <text evidence="3">The sequence shown here is derived from an EMBL/GenBank/DDBJ whole genome shotgun (WGS) entry which is preliminary data.</text>
</comment>